<organism evidence="1 2">
    <name type="scientific">Clostridium perfringens</name>
    <dbReference type="NCBI Taxonomy" id="1502"/>
    <lineage>
        <taxon>Bacteria</taxon>
        <taxon>Bacillati</taxon>
        <taxon>Bacillota</taxon>
        <taxon>Clostridia</taxon>
        <taxon>Eubacteriales</taxon>
        <taxon>Clostridiaceae</taxon>
        <taxon>Clostridium</taxon>
    </lineage>
</organism>
<proteinExistence type="predicted"/>
<dbReference type="RefSeq" id="WP_208340942.1">
    <property type="nucleotide sequence ID" value="NZ_JAENQO010000007.1"/>
</dbReference>
<gene>
    <name evidence="1" type="ORF">JJB47_11575</name>
</gene>
<comment type="caution">
    <text evidence="1">The sequence shown here is derived from an EMBL/GenBank/DDBJ whole genome shotgun (WGS) entry which is preliminary data.</text>
</comment>
<sequence>MDIDIDNIENLEEFIDKFNNGDLEEVSLSVGEEVRDLLHKNIKEMVYEGEFQPHYYDRREENGGFGDRRNIIVTPVGSGMITVENIAKGNENEPYADAKGERLDEIIEYGEDYTWNRQPNARPVFEFTKEELESGILEDMYKRKLKNMGYDVD</sequence>
<evidence type="ECO:0008006" key="3">
    <source>
        <dbReference type="Google" id="ProtNLM"/>
    </source>
</evidence>
<evidence type="ECO:0000313" key="2">
    <source>
        <dbReference type="Proteomes" id="UP000668068"/>
    </source>
</evidence>
<protein>
    <recommendedName>
        <fullName evidence="3">HK97 gp10 family phage protein</fullName>
    </recommendedName>
</protein>
<dbReference type="AlphaFoldDB" id="A0AAW4IZJ7"/>
<dbReference type="EMBL" id="JAENQP010000007">
    <property type="protein sequence ID" value="MBO3359410.1"/>
    <property type="molecule type" value="Genomic_DNA"/>
</dbReference>
<evidence type="ECO:0000313" key="1">
    <source>
        <dbReference type="EMBL" id="MBO3359410.1"/>
    </source>
</evidence>
<accession>A0AAW4IZJ7</accession>
<reference evidence="1" key="1">
    <citation type="submission" date="2020-12" db="EMBL/GenBank/DDBJ databases">
        <title>Comparative genomics of Clostridium perfringens reveals patterns of host-associated phylogenetic clades and virulence factors.</title>
        <authorList>
            <person name="Smith A.H."/>
            <person name="Geier R."/>
        </authorList>
    </citation>
    <scope>NUCLEOTIDE SEQUENCE</scope>
    <source>
        <strain evidence="1">CHD30677R</strain>
    </source>
</reference>
<name>A0AAW4IZJ7_CLOPF</name>
<dbReference type="Proteomes" id="UP000668068">
    <property type="component" value="Unassembled WGS sequence"/>
</dbReference>